<evidence type="ECO:0000259" key="5">
    <source>
        <dbReference type="PROSITE" id="PS50943"/>
    </source>
</evidence>
<name>A0A174GMV5_9FIRM</name>
<dbReference type="STRING" id="39482.ERS852491_02809"/>
<dbReference type="Pfam" id="PF13377">
    <property type="entry name" value="Peripla_BP_3"/>
    <property type="match status" value="1"/>
</dbReference>
<gene>
    <name evidence="6" type="primary">degA_5</name>
    <name evidence="6" type="ORF">ERS852491_02809</name>
</gene>
<dbReference type="InterPro" id="IPR010982">
    <property type="entry name" value="Lambda_DNA-bd_dom_sf"/>
</dbReference>
<dbReference type="CDD" id="cd01392">
    <property type="entry name" value="HTH_LacI"/>
    <property type="match status" value="1"/>
</dbReference>
<evidence type="ECO:0000259" key="4">
    <source>
        <dbReference type="PROSITE" id="PS50932"/>
    </source>
</evidence>
<feature type="domain" description="HTH lacI-type" evidence="4">
    <location>
        <begin position="1"/>
        <end position="56"/>
    </location>
</feature>
<dbReference type="OrthoDB" id="2026446at2"/>
<dbReference type="SUPFAM" id="SSF47413">
    <property type="entry name" value="lambda repressor-like DNA-binding domains"/>
    <property type="match status" value="1"/>
</dbReference>
<dbReference type="Gene3D" id="3.40.50.2300">
    <property type="match status" value="2"/>
</dbReference>
<evidence type="ECO:0000256" key="2">
    <source>
        <dbReference type="ARBA" id="ARBA00023125"/>
    </source>
</evidence>
<evidence type="ECO:0000313" key="7">
    <source>
        <dbReference type="Proteomes" id="UP000095544"/>
    </source>
</evidence>
<dbReference type="Pfam" id="PF00356">
    <property type="entry name" value="LacI"/>
    <property type="match status" value="1"/>
</dbReference>
<dbReference type="PANTHER" id="PTHR30146">
    <property type="entry name" value="LACI-RELATED TRANSCRIPTIONAL REPRESSOR"/>
    <property type="match status" value="1"/>
</dbReference>
<dbReference type="PROSITE" id="PS00356">
    <property type="entry name" value="HTH_LACI_1"/>
    <property type="match status" value="1"/>
</dbReference>
<organism evidence="6 7">
    <name type="scientific">Faecalicatena contorta</name>
    <dbReference type="NCBI Taxonomy" id="39482"/>
    <lineage>
        <taxon>Bacteria</taxon>
        <taxon>Bacillati</taxon>
        <taxon>Bacillota</taxon>
        <taxon>Clostridia</taxon>
        <taxon>Lachnospirales</taxon>
        <taxon>Lachnospiraceae</taxon>
        <taxon>Faecalicatena</taxon>
    </lineage>
</organism>
<accession>A0A174GMV5</accession>
<dbReference type="SMART" id="SM00354">
    <property type="entry name" value="HTH_LACI"/>
    <property type="match status" value="1"/>
</dbReference>
<dbReference type="PROSITE" id="PS50932">
    <property type="entry name" value="HTH_LACI_2"/>
    <property type="match status" value="1"/>
</dbReference>
<dbReference type="InterPro" id="IPR046335">
    <property type="entry name" value="LacI/GalR-like_sensor"/>
</dbReference>
<dbReference type="GO" id="GO:0003700">
    <property type="term" value="F:DNA-binding transcription factor activity"/>
    <property type="evidence" value="ECO:0007669"/>
    <property type="project" value="TreeGrafter"/>
</dbReference>
<feature type="domain" description="HTH cro/C1-type" evidence="5">
    <location>
        <begin position="4"/>
        <end position="46"/>
    </location>
</feature>
<keyword evidence="3" id="KW-0804">Transcription</keyword>
<evidence type="ECO:0000313" key="6">
    <source>
        <dbReference type="EMBL" id="CUO63723.1"/>
    </source>
</evidence>
<keyword evidence="1" id="KW-0805">Transcription regulation</keyword>
<protein>
    <submittedName>
        <fullName evidence="6">Degradation activator</fullName>
    </submittedName>
</protein>
<dbReference type="InterPro" id="IPR000843">
    <property type="entry name" value="HTH_LacI"/>
</dbReference>
<evidence type="ECO:0000256" key="3">
    <source>
        <dbReference type="ARBA" id="ARBA00023163"/>
    </source>
</evidence>
<dbReference type="SUPFAM" id="SSF53822">
    <property type="entry name" value="Periplasmic binding protein-like I"/>
    <property type="match status" value="1"/>
</dbReference>
<reference evidence="6 7" key="1">
    <citation type="submission" date="2015-09" db="EMBL/GenBank/DDBJ databases">
        <authorList>
            <consortium name="Pathogen Informatics"/>
        </authorList>
    </citation>
    <scope>NUCLEOTIDE SEQUENCE [LARGE SCALE GENOMIC DNA]</scope>
    <source>
        <strain evidence="6 7">2789STDY5834876</strain>
    </source>
</reference>
<dbReference type="InterPro" id="IPR028082">
    <property type="entry name" value="Peripla_BP_I"/>
</dbReference>
<evidence type="ECO:0000256" key="1">
    <source>
        <dbReference type="ARBA" id="ARBA00023015"/>
    </source>
</evidence>
<proteinExistence type="predicted"/>
<dbReference type="Gene3D" id="1.10.260.40">
    <property type="entry name" value="lambda repressor-like DNA-binding domains"/>
    <property type="match status" value="1"/>
</dbReference>
<dbReference type="Proteomes" id="UP000095544">
    <property type="component" value="Unassembled WGS sequence"/>
</dbReference>
<dbReference type="EMBL" id="CYZU01000026">
    <property type="protein sequence ID" value="CUO63723.1"/>
    <property type="molecule type" value="Genomic_DNA"/>
</dbReference>
<dbReference type="PROSITE" id="PS50943">
    <property type="entry name" value="HTH_CROC1"/>
    <property type="match status" value="1"/>
</dbReference>
<dbReference type="GO" id="GO:0000976">
    <property type="term" value="F:transcription cis-regulatory region binding"/>
    <property type="evidence" value="ECO:0007669"/>
    <property type="project" value="TreeGrafter"/>
</dbReference>
<keyword evidence="2" id="KW-0238">DNA-binding</keyword>
<sequence length="339" mass="37819">MRIKDIAERAGVSTAAVSYVLHGKTSHVSAETQKKIKKVLEEMNYVPNMGARMLAGKQSRLIGVILQDFYKYDREVIADPFYAEILSSIEAEISANGYYMLLKTVPDESAIQKLAAEWNVDGLIILNWSGITPKKYLALKKKLDKPFLFIDSPCGDIPDLVNIGADDEFGGFLMTDYLIQNGHHKIMYLTDTDDPISALRLQGVRNAYQKNKTSLAGLSHQLLPATKEARRKLYTDSNSGLRDHTALFFVSDYFAAEAMGFLQDAGVRIPEDISIAGYDCSYLSEMCRPQLTTVRQNIHKKGAVAVHSLLSFIKGEEPPHSQTHFKVDLVVRKSVSSHD</sequence>
<dbReference type="PANTHER" id="PTHR30146:SF24">
    <property type="entry name" value="XYLOSE OPERON REGULATORY PROTEIN"/>
    <property type="match status" value="1"/>
</dbReference>
<dbReference type="AlphaFoldDB" id="A0A174GMV5"/>
<dbReference type="CDD" id="cd06267">
    <property type="entry name" value="PBP1_LacI_sugar_binding-like"/>
    <property type="match status" value="1"/>
</dbReference>
<dbReference type="InterPro" id="IPR001387">
    <property type="entry name" value="Cro/C1-type_HTH"/>
</dbReference>
<dbReference type="RefSeq" id="WP_055153729.1">
    <property type="nucleotide sequence ID" value="NZ_CYZU01000026.1"/>
</dbReference>